<dbReference type="RefSeq" id="XP_024747882.1">
    <property type="nucleotide sequence ID" value="XM_024893531.1"/>
</dbReference>
<dbReference type="AlphaFoldDB" id="A0A2T4B5F3"/>
<dbReference type="Proteomes" id="UP000241546">
    <property type="component" value="Unassembled WGS sequence"/>
</dbReference>
<name>A0A2T4B5F3_9HYPO</name>
<evidence type="ECO:0000313" key="2">
    <source>
        <dbReference type="Proteomes" id="UP000241546"/>
    </source>
</evidence>
<keyword evidence="2" id="KW-1185">Reference proteome</keyword>
<proteinExistence type="predicted"/>
<reference evidence="2" key="1">
    <citation type="submission" date="2016-07" db="EMBL/GenBank/DDBJ databases">
        <title>Multiple horizontal gene transfer events from other fungi enriched the ability of initially mycotrophic Trichoderma (Ascomycota) to feed on dead plant biomass.</title>
        <authorList>
            <consortium name="DOE Joint Genome Institute"/>
            <person name="Atanasova L."/>
            <person name="Chenthamara K."/>
            <person name="Zhang J."/>
            <person name="Grujic M."/>
            <person name="Henrissat B."/>
            <person name="Kuo A."/>
            <person name="Aerts A."/>
            <person name="Salamov A."/>
            <person name="Lipzen A."/>
            <person name="Labutti K."/>
            <person name="Barry K."/>
            <person name="Miao Y."/>
            <person name="Rahimi M.J."/>
            <person name="Shen Q."/>
            <person name="Grigoriev I.V."/>
            <person name="Kubicek C.P."/>
            <person name="Druzhinina I.S."/>
        </authorList>
    </citation>
    <scope>NUCLEOTIDE SEQUENCE [LARGE SCALE GENOMIC DNA]</scope>
    <source>
        <strain evidence="2">TUCIM 6016</strain>
    </source>
</reference>
<gene>
    <name evidence="1" type="ORF">BBK36DRAFT_1142510</name>
</gene>
<dbReference type="GeneID" id="36601649"/>
<organism evidence="1 2">
    <name type="scientific">Trichoderma citrinoviride</name>
    <dbReference type="NCBI Taxonomy" id="58853"/>
    <lineage>
        <taxon>Eukaryota</taxon>
        <taxon>Fungi</taxon>
        <taxon>Dikarya</taxon>
        <taxon>Ascomycota</taxon>
        <taxon>Pezizomycotina</taxon>
        <taxon>Sordariomycetes</taxon>
        <taxon>Hypocreomycetidae</taxon>
        <taxon>Hypocreales</taxon>
        <taxon>Hypocreaceae</taxon>
        <taxon>Trichoderma</taxon>
    </lineage>
</organism>
<dbReference type="EMBL" id="KZ680216">
    <property type="protein sequence ID" value="PTB64562.1"/>
    <property type="molecule type" value="Genomic_DNA"/>
</dbReference>
<protein>
    <submittedName>
        <fullName evidence="1">Uncharacterized protein</fullName>
    </submittedName>
</protein>
<sequence length="174" mass="18833">MGGRGQHPGALALCWPTTSLPRPPAPPRIWAMFELQSSSSVVAPCATSGSKVNLASESFGHGPVCCRILVISFSSDPALQPEIKYRPTLWVRQTGRPTTLMNRCNPDAARDTHPGLASRLLPIQCSLSDDQLQGLRQEQKGCSSANELFLESARAMIAEYSVPAQPRPKPVRAE</sequence>
<accession>A0A2T4B5F3</accession>
<evidence type="ECO:0000313" key="1">
    <source>
        <dbReference type="EMBL" id="PTB64562.1"/>
    </source>
</evidence>